<sequence>MALVLLGADLLVLHITPQAVFYAALTAHVVLVLEHRLSGREHLLSRVL</sequence>
<proteinExistence type="predicted"/>
<evidence type="ECO:0000313" key="1">
    <source>
        <dbReference type="EMBL" id="MDX3700994.1"/>
    </source>
</evidence>
<keyword evidence="2" id="KW-1185">Reference proteome</keyword>
<dbReference type="EMBL" id="JARAYU010000004">
    <property type="protein sequence ID" value="MDX3700994.1"/>
    <property type="molecule type" value="Genomic_DNA"/>
</dbReference>
<dbReference type="RefSeq" id="WP_319062171.1">
    <property type="nucleotide sequence ID" value="NZ_JARAUT010000006.1"/>
</dbReference>
<protein>
    <submittedName>
        <fullName evidence="1">Uncharacterized protein</fullName>
    </submittedName>
</protein>
<name>A0ABU4NFC1_9ACTN</name>
<comment type="caution">
    <text evidence="1">The sequence shown here is derived from an EMBL/GenBank/DDBJ whole genome shotgun (WGS) entry which is preliminary data.</text>
</comment>
<evidence type="ECO:0000313" key="2">
    <source>
        <dbReference type="Proteomes" id="UP001271274"/>
    </source>
</evidence>
<gene>
    <name evidence="1" type="ORF">PV662_14715</name>
</gene>
<dbReference type="Proteomes" id="UP001271274">
    <property type="component" value="Unassembled WGS sequence"/>
</dbReference>
<reference evidence="1 2" key="1">
    <citation type="journal article" date="2023" name="Microb. Genom.">
        <title>Mesoterricola silvestris gen. nov., sp. nov., Mesoterricola sediminis sp. nov., Geothrix oryzae sp. nov., Geothrix edaphica sp. nov., Geothrix rubra sp. nov., and Geothrix limicola sp. nov., six novel members of Acidobacteriota isolated from soils.</title>
        <authorList>
            <person name="Weisberg A.J."/>
            <person name="Pearce E."/>
            <person name="Kramer C.G."/>
            <person name="Chang J.H."/>
            <person name="Clarke C.R."/>
        </authorList>
    </citation>
    <scope>NUCLEOTIDE SEQUENCE [LARGE SCALE GENOMIC DNA]</scope>
    <source>
        <strain evidence="1 2">ID09-01A</strain>
    </source>
</reference>
<accession>A0ABU4NFC1</accession>
<organism evidence="1 2">
    <name type="scientific">Streptomyces europaeiscabiei</name>
    <dbReference type="NCBI Taxonomy" id="146819"/>
    <lineage>
        <taxon>Bacteria</taxon>
        <taxon>Bacillati</taxon>
        <taxon>Actinomycetota</taxon>
        <taxon>Actinomycetes</taxon>
        <taxon>Kitasatosporales</taxon>
        <taxon>Streptomycetaceae</taxon>
        <taxon>Streptomyces</taxon>
    </lineage>
</organism>